<accession>A0A0C9XGN4</accession>
<dbReference type="AlphaFoldDB" id="A0A0C9XGN4"/>
<reference evidence="3 4" key="1">
    <citation type="submission" date="2014-04" db="EMBL/GenBank/DDBJ databases">
        <authorList>
            <consortium name="DOE Joint Genome Institute"/>
            <person name="Kuo A."/>
            <person name="Kohler A."/>
            <person name="Nagy L.G."/>
            <person name="Floudas D."/>
            <person name="Copeland A."/>
            <person name="Barry K.W."/>
            <person name="Cichocki N."/>
            <person name="Veneault-Fourrey C."/>
            <person name="LaButti K."/>
            <person name="Lindquist E.A."/>
            <person name="Lipzen A."/>
            <person name="Lundell T."/>
            <person name="Morin E."/>
            <person name="Murat C."/>
            <person name="Sun H."/>
            <person name="Tunlid A."/>
            <person name="Henrissat B."/>
            <person name="Grigoriev I.V."/>
            <person name="Hibbett D.S."/>
            <person name="Martin F."/>
            <person name="Nordberg H.P."/>
            <person name="Cantor M.N."/>
            <person name="Hua S.X."/>
        </authorList>
    </citation>
    <scope>NUCLEOTIDE SEQUENCE [LARGE SCALE GENOMIC DNA]</scope>
    <source>
        <strain evidence="3 4">LaAM-08-1</strain>
    </source>
</reference>
<name>A0A0C9XGN4_9AGAR</name>
<dbReference type="InterPro" id="IPR011009">
    <property type="entry name" value="Kinase-like_dom_sf"/>
</dbReference>
<evidence type="ECO:0000313" key="3">
    <source>
        <dbReference type="EMBL" id="KIK04071.1"/>
    </source>
</evidence>
<dbReference type="SUPFAM" id="SSF56112">
    <property type="entry name" value="Protein kinase-like (PK-like)"/>
    <property type="match status" value="1"/>
</dbReference>
<dbReference type="Pfam" id="PF17667">
    <property type="entry name" value="Pkinase_fungal"/>
    <property type="match status" value="1"/>
</dbReference>
<feature type="domain" description="Fungal-type protein kinase" evidence="2">
    <location>
        <begin position="224"/>
        <end position="307"/>
    </location>
</feature>
<dbReference type="EMBL" id="KN838573">
    <property type="protein sequence ID" value="KIK04071.1"/>
    <property type="molecule type" value="Genomic_DNA"/>
</dbReference>
<gene>
    <name evidence="3" type="ORF">K443DRAFT_121146</name>
</gene>
<feature type="region of interest" description="Disordered" evidence="1">
    <location>
        <begin position="99"/>
        <end position="123"/>
    </location>
</feature>
<evidence type="ECO:0000259" key="2">
    <source>
        <dbReference type="Pfam" id="PF17667"/>
    </source>
</evidence>
<organism evidence="3 4">
    <name type="scientific">Laccaria amethystina LaAM-08-1</name>
    <dbReference type="NCBI Taxonomy" id="1095629"/>
    <lineage>
        <taxon>Eukaryota</taxon>
        <taxon>Fungi</taxon>
        <taxon>Dikarya</taxon>
        <taxon>Basidiomycota</taxon>
        <taxon>Agaricomycotina</taxon>
        <taxon>Agaricomycetes</taxon>
        <taxon>Agaricomycetidae</taxon>
        <taxon>Agaricales</taxon>
        <taxon>Agaricineae</taxon>
        <taxon>Hydnangiaceae</taxon>
        <taxon>Laccaria</taxon>
    </lineage>
</organism>
<sequence length="312" mass="35399">MEDYGLKHFKTLGYLFCRLSEWFSRQHRLHGFLVYVANDGMRFHQGRPFRSDRLTAVQLQHGRDPTVRSATPDEERLAHLHLQSWEPKKERPIVVLQVPDQPEDEDEDEGGSEAELDGPKDDNAGFREVIAWGAMGDADSLTVYDLKLQKVVFFKDSWRSLMPGMEKESKILSELNKAGVRNVPELICGNDIDDHLTRTHNFMLEAWNAGGTAITPRAQLEDLLAHSTSSKQFVQAIYRTFVAHQDPYEKCGILHRDVGGNNVMMKHDGGGIVNDWDQGRRVADMANGPWQLFRSGTVCFVSILLLEKPGKL</sequence>
<reference evidence="4" key="2">
    <citation type="submission" date="2015-01" db="EMBL/GenBank/DDBJ databases">
        <title>Evolutionary Origins and Diversification of the Mycorrhizal Mutualists.</title>
        <authorList>
            <consortium name="DOE Joint Genome Institute"/>
            <consortium name="Mycorrhizal Genomics Consortium"/>
            <person name="Kohler A."/>
            <person name="Kuo A."/>
            <person name="Nagy L.G."/>
            <person name="Floudas D."/>
            <person name="Copeland A."/>
            <person name="Barry K.W."/>
            <person name="Cichocki N."/>
            <person name="Veneault-Fourrey C."/>
            <person name="LaButti K."/>
            <person name="Lindquist E.A."/>
            <person name="Lipzen A."/>
            <person name="Lundell T."/>
            <person name="Morin E."/>
            <person name="Murat C."/>
            <person name="Riley R."/>
            <person name="Ohm R."/>
            <person name="Sun H."/>
            <person name="Tunlid A."/>
            <person name="Henrissat B."/>
            <person name="Grigoriev I.V."/>
            <person name="Hibbett D.S."/>
            <person name="Martin F."/>
        </authorList>
    </citation>
    <scope>NUCLEOTIDE SEQUENCE [LARGE SCALE GENOMIC DNA]</scope>
    <source>
        <strain evidence="4">LaAM-08-1</strain>
    </source>
</reference>
<dbReference type="Proteomes" id="UP000054477">
    <property type="component" value="Unassembled WGS sequence"/>
</dbReference>
<proteinExistence type="predicted"/>
<protein>
    <recommendedName>
        <fullName evidence="2">Fungal-type protein kinase domain-containing protein</fullName>
    </recommendedName>
</protein>
<dbReference type="HOGENOM" id="CLU_891565_0_0_1"/>
<keyword evidence="4" id="KW-1185">Reference proteome</keyword>
<feature type="compositionally biased region" description="Acidic residues" evidence="1">
    <location>
        <begin position="101"/>
        <end position="116"/>
    </location>
</feature>
<dbReference type="InterPro" id="IPR040976">
    <property type="entry name" value="Pkinase_fungal"/>
</dbReference>
<evidence type="ECO:0000313" key="4">
    <source>
        <dbReference type="Proteomes" id="UP000054477"/>
    </source>
</evidence>
<evidence type="ECO:0000256" key="1">
    <source>
        <dbReference type="SAM" id="MobiDB-lite"/>
    </source>
</evidence>
<dbReference type="OrthoDB" id="5592585at2759"/>